<feature type="region of interest" description="Disordered" evidence="1">
    <location>
        <begin position="621"/>
        <end position="648"/>
    </location>
</feature>
<feature type="transmembrane region" description="Helical" evidence="2">
    <location>
        <begin position="124"/>
        <end position="145"/>
    </location>
</feature>
<keyword evidence="2" id="KW-0472">Membrane</keyword>
<dbReference type="EMBL" id="MCOG01000210">
    <property type="protein sequence ID" value="ORY25603.1"/>
    <property type="molecule type" value="Genomic_DNA"/>
</dbReference>
<sequence length="820" mass="94811">MTSSNYTWITISLNIIISMVQLNLENSSFKETIKKVLKKIVHFHYLKKPITIISLEIQLYILIIYNILFGLIKNIYFNNVSQFSNLQNIKTNEIFKILFFLFLCMDIYVELWVLYGLLKKKGSVYYIIIAIFFIFDLCDLIYDGITGILKDKYYFIFPVRDKTWLFMIIFLIQILIEYYAIVIANTLYLNKYYKRKQKERDIVNINNITILNNDIDDNLTSSNSETEIRNSLIISNNESDRNMISNRNPEAIVSELTLSPINNNDHSLLIHNGGNNGNLIIRTDNLPSSNDIRYSRTISFIASPTTVNSENSSLIKGKSIIHANTYSFNQNNERISSPVRSVSPLLTYNSNRSSLILTSPTISSAQYKTQMDIQNKIQNQNEYFNDNNIIHISSSNIVSSNSIIDINHINSKKNINISHSQKLSNSNSRSINEERKTSSIDNSITYYDSIHNDNDIIPTYEDLYDDNCIPLSENENDIENRNKVEGNNENNHHISNFFINDINMEKLRLKEKYNFIEYNILNSLSISGEKNVNSEKLNINNDVSDIEKKFKIQDCCKKQVIIKNKKSSSNLELTDIPNHQLEITNINIGEEKYIEEGIKNKSQFKAINILEDDNILKDKPKDDDSFSKISKNDSDDSFSKISKNDSDDSSFLDSIFQSNDNADEIIMNQIEELGKIIEDKDILNAELINDKNKIIKKNNELYSKFIEGNNEYYSENNNKNDYKNNFKINECENNDNRDNKYITLNKNISHSNNNDISQSINYSSNDTTFYKVLSVSNDDNDSIKSNNKIFNSSDLDEVFKSLQKDEVKDNDSPISNEKET</sequence>
<evidence type="ECO:0000256" key="2">
    <source>
        <dbReference type="SAM" id="Phobius"/>
    </source>
</evidence>
<accession>A0A1Y2ASQ3</accession>
<proteinExistence type="predicted"/>
<dbReference type="AlphaFoldDB" id="A0A1Y2ASQ3"/>
<feature type="transmembrane region" description="Helical" evidence="2">
    <location>
        <begin position="57"/>
        <end position="77"/>
    </location>
</feature>
<gene>
    <name evidence="3" type="ORF">LY90DRAFT_674835</name>
</gene>
<evidence type="ECO:0000313" key="3">
    <source>
        <dbReference type="EMBL" id="ORY25603.1"/>
    </source>
</evidence>
<evidence type="ECO:0000313" key="4">
    <source>
        <dbReference type="Proteomes" id="UP000193920"/>
    </source>
</evidence>
<dbReference type="Proteomes" id="UP000193920">
    <property type="component" value="Unassembled WGS sequence"/>
</dbReference>
<evidence type="ECO:0000256" key="1">
    <source>
        <dbReference type="SAM" id="MobiDB-lite"/>
    </source>
</evidence>
<feature type="compositionally biased region" description="Basic and acidic residues" evidence="1">
    <location>
        <begin position="621"/>
        <end position="646"/>
    </location>
</feature>
<keyword evidence="2" id="KW-1133">Transmembrane helix</keyword>
<dbReference type="STRING" id="1754190.A0A1Y2ASQ3"/>
<reference evidence="3 4" key="1">
    <citation type="submission" date="2016-08" db="EMBL/GenBank/DDBJ databases">
        <title>A Parts List for Fungal Cellulosomes Revealed by Comparative Genomics.</title>
        <authorList>
            <consortium name="DOE Joint Genome Institute"/>
            <person name="Haitjema C.H."/>
            <person name="Gilmore S.P."/>
            <person name="Henske J.K."/>
            <person name="Solomon K.V."/>
            <person name="De Groot R."/>
            <person name="Kuo A."/>
            <person name="Mondo S.J."/>
            <person name="Salamov A.A."/>
            <person name="Labutti K."/>
            <person name="Zhao Z."/>
            <person name="Chiniquy J."/>
            <person name="Barry K."/>
            <person name="Brewer H.M."/>
            <person name="Purvine S.O."/>
            <person name="Wright A.T."/>
            <person name="Boxma B."/>
            <person name="Van Alen T."/>
            <person name="Hackstein J.H."/>
            <person name="Baker S.E."/>
            <person name="Grigoriev I.V."/>
            <person name="O'Malley M.A."/>
        </authorList>
    </citation>
    <scope>NUCLEOTIDE SEQUENCE [LARGE SCALE GENOMIC DNA]</scope>
    <source>
        <strain evidence="3 4">G1</strain>
    </source>
</reference>
<protein>
    <submittedName>
        <fullName evidence="3">Uncharacterized protein</fullName>
    </submittedName>
</protein>
<organism evidence="3 4">
    <name type="scientific">Neocallimastix californiae</name>
    <dbReference type="NCBI Taxonomy" id="1754190"/>
    <lineage>
        <taxon>Eukaryota</taxon>
        <taxon>Fungi</taxon>
        <taxon>Fungi incertae sedis</taxon>
        <taxon>Chytridiomycota</taxon>
        <taxon>Chytridiomycota incertae sedis</taxon>
        <taxon>Neocallimastigomycetes</taxon>
        <taxon>Neocallimastigales</taxon>
        <taxon>Neocallimastigaceae</taxon>
        <taxon>Neocallimastix</taxon>
    </lineage>
</organism>
<keyword evidence="4" id="KW-1185">Reference proteome</keyword>
<feature type="transmembrane region" description="Helical" evidence="2">
    <location>
        <begin position="165"/>
        <end position="188"/>
    </location>
</feature>
<feature type="transmembrane region" description="Helical" evidence="2">
    <location>
        <begin position="97"/>
        <end position="117"/>
    </location>
</feature>
<name>A0A1Y2ASQ3_9FUNG</name>
<keyword evidence="2" id="KW-0812">Transmembrane</keyword>
<comment type="caution">
    <text evidence="3">The sequence shown here is derived from an EMBL/GenBank/DDBJ whole genome shotgun (WGS) entry which is preliminary data.</text>
</comment>